<name>A0A2N7W0B5_9BURK</name>
<protein>
    <submittedName>
        <fullName evidence="1">Uncharacterized protein</fullName>
    </submittedName>
</protein>
<proteinExistence type="predicted"/>
<evidence type="ECO:0000313" key="2">
    <source>
        <dbReference type="Proteomes" id="UP000235347"/>
    </source>
</evidence>
<accession>A0A2N7W0B5</accession>
<reference evidence="1 2" key="1">
    <citation type="submission" date="2018-01" db="EMBL/GenBank/DDBJ databases">
        <title>Whole genome analyses suggest that Burkholderia sensu lato contains two further novel genera in the rhizoxinica-symbiotica group Mycetohabitans gen. nov., and Trinickia gen. nov.: implications for the evolution of diazotrophy and nodulation in the Burkholderiaceae.</title>
        <authorList>
            <person name="Estrada-de los Santos P."/>
            <person name="Palmer M."/>
            <person name="Chavez-Ramirez B."/>
            <person name="Beukes C."/>
            <person name="Steenkamp E.T."/>
            <person name="Hirsch A.M."/>
            <person name="Manyaka P."/>
            <person name="Maluk M."/>
            <person name="Lafos M."/>
            <person name="Crook M."/>
            <person name="Gross E."/>
            <person name="Simon M.F."/>
            <person name="Bueno dos Reis Junior F."/>
            <person name="Poole P.S."/>
            <person name="Venter S.N."/>
            <person name="James E.K."/>
        </authorList>
    </citation>
    <scope>NUCLEOTIDE SEQUENCE [LARGE SCALE GENOMIC DNA]</scope>
    <source>
        <strain evidence="1 2">GP25-8</strain>
    </source>
</reference>
<evidence type="ECO:0000313" key="1">
    <source>
        <dbReference type="EMBL" id="PMS22811.1"/>
    </source>
</evidence>
<organism evidence="1 2">
    <name type="scientific">Trinickia soli</name>
    <dbReference type="NCBI Taxonomy" id="380675"/>
    <lineage>
        <taxon>Bacteria</taxon>
        <taxon>Pseudomonadati</taxon>
        <taxon>Pseudomonadota</taxon>
        <taxon>Betaproteobacteria</taxon>
        <taxon>Burkholderiales</taxon>
        <taxon>Burkholderiaceae</taxon>
        <taxon>Trinickia</taxon>
    </lineage>
</organism>
<dbReference type="Proteomes" id="UP000235347">
    <property type="component" value="Unassembled WGS sequence"/>
</dbReference>
<gene>
    <name evidence="1" type="ORF">C0Z19_16100</name>
</gene>
<dbReference type="EMBL" id="PNYB01000013">
    <property type="protein sequence ID" value="PMS22811.1"/>
    <property type="molecule type" value="Genomic_DNA"/>
</dbReference>
<comment type="caution">
    <text evidence="1">The sequence shown here is derived from an EMBL/GenBank/DDBJ whole genome shotgun (WGS) entry which is preliminary data.</text>
</comment>
<keyword evidence="2" id="KW-1185">Reference proteome</keyword>
<sequence length="59" mass="6689">MVAFLLREPRCPVVPPPPPGPYAGLADERAVFSKHPAPRAKKRFDYGTWMTDRNPGNRR</sequence>
<dbReference type="AlphaFoldDB" id="A0A2N7W0B5"/>